<sequence>MNAKQMQELKKKMIAESGLYRKIEKITHQDKSEKEMSEAQPLTKDLVFNDSQGYNNTAKQQNTRESIEKLKPHFHL</sequence>
<feature type="compositionally biased region" description="Polar residues" evidence="1">
    <location>
        <begin position="49"/>
        <end position="64"/>
    </location>
</feature>
<dbReference type="Proteomes" id="UP000306038">
    <property type="component" value="Unassembled WGS sequence"/>
</dbReference>
<evidence type="ECO:0000313" key="3">
    <source>
        <dbReference type="Proteomes" id="UP000306038"/>
    </source>
</evidence>
<protein>
    <submittedName>
        <fullName evidence="2">Uncharacterized protein</fullName>
    </submittedName>
</protein>
<dbReference type="RefSeq" id="WP_136521982.1">
    <property type="nucleotide sequence ID" value="NZ_SDLV01000016.1"/>
</dbReference>
<evidence type="ECO:0000256" key="1">
    <source>
        <dbReference type="SAM" id="MobiDB-lite"/>
    </source>
</evidence>
<proteinExistence type="predicted"/>
<accession>A0ABY2R830</accession>
<feature type="region of interest" description="Disordered" evidence="1">
    <location>
        <begin position="49"/>
        <end position="76"/>
    </location>
</feature>
<evidence type="ECO:0000313" key="2">
    <source>
        <dbReference type="EMBL" id="THV60730.1"/>
    </source>
</evidence>
<organism evidence="2 3">
    <name type="scientific">Chryseobacterium candidae</name>
    <dbReference type="NCBI Taxonomy" id="1978493"/>
    <lineage>
        <taxon>Bacteria</taxon>
        <taxon>Pseudomonadati</taxon>
        <taxon>Bacteroidota</taxon>
        <taxon>Flavobacteriia</taxon>
        <taxon>Flavobacteriales</taxon>
        <taxon>Weeksellaceae</taxon>
        <taxon>Chryseobacterium group</taxon>
        <taxon>Chryseobacterium</taxon>
    </lineage>
</organism>
<name>A0ABY2R830_9FLAO</name>
<comment type="caution">
    <text evidence="2">The sequence shown here is derived from an EMBL/GenBank/DDBJ whole genome shotgun (WGS) entry which is preliminary data.</text>
</comment>
<feature type="compositionally biased region" description="Basic and acidic residues" evidence="1">
    <location>
        <begin position="65"/>
        <end position="76"/>
    </location>
</feature>
<gene>
    <name evidence="2" type="ORF">EK417_09085</name>
</gene>
<reference evidence="2 3" key="1">
    <citation type="submission" date="2019-01" db="EMBL/GenBank/DDBJ databases">
        <authorList>
            <person name="B I."/>
            <person name="Ch S."/>
            <person name="Ch V.R."/>
        </authorList>
    </citation>
    <scope>NUCLEOTIDE SEQUENCE [LARGE SCALE GENOMIC DNA]</scope>
    <source>
        <strain evidence="2 3">JC507</strain>
    </source>
</reference>
<keyword evidence="3" id="KW-1185">Reference proteome</keyword>
<dbReference type="EMBL" id="SDLV01000016">
    <property type="protein sequence ID" value="THV60730.1"/>
    <property type="molecule type" value="Genomic_DNA"/>
</dbReference>